<comment type="caution">
    <text evidence="1">The sequence shown here is derived from an EMBL/GenBank/DDBJ whole genome shotgun (WGS) entry which is preliminary data.</text>
</comment>
<evidence type="ECO:0000313" key="2">
    <source>
        <dbReference type="Proteomes" id="UP000466442"/>
    </source>
</evidence>
<sequence length="224" mass="24751">MNRLLLLSAVTLAISLSLVSGDGCTKVDSASYMKLYDHLSQRLRDSDKSYLSLKNGYFSILGFGVEYNGVKLGDFSDFDFDYAPQFAPATKCVSEGLSSFDLYLKLRNFEIRINNFTITTPYFRTGFEFGSFGLQDMKSTLYATKVSGTPCVCSMKSHFDEDTTVNISLGGGFLNRAIGEVANVLARHIVNHWGIADTISGLIDKQINSFISEIFLAENACNLI</sequence>
<dbReference type="EMBL" id="WIXP02000009">
    <property type="protein sequence ID" value="KAF6205717.1"/>
    <property type="molecule type" value="Genomic_DNA"/>
</dbReference>
<proteinExistence type="predicted"/>
<name>A0A6A4JL24_APOLU</name>
<reference evidence="1" key="1">
    <citation type="journal article" date="2021" name="Mol. Ecol. Resour.">
        <title>Apolygus lucorum genome provides insights into omnivorousness and mesophyll feeding.</title>
        <authorList>
            <person name="Liu Y."/>
            <person name="Liu H."/>
            <person name="Wang H."/>
            <person name="Huang T."/>
            <person name="Liu B."/>
            <person name="Yang B."/>
            <person name="Yin L."/>
            <person name="Li B."/>
            <person name="Zhang Y."/>
            <person name="Zhang S."/>
            <person name="Jiang F."/>
            <person name="Zhang X."/>
            <person name="Ren Y."/>
            <person name="Wang B."/>
            <person name="Wang S."/>
            <person name="Lu Y."/>
            <person name="Wu K."/>
            <person name="Fan W."/>
            <person name="Wang G."/>
        </authorList>
    </citation>
    <scope>NUCLEOTIDE SEQUENCE</scope>
    <source>
        <strain evidence="1">12Hb</strain>
    </source>
</reference>
<accession>A0A6A4JL24</accession>
<protein>
    <submittedName>
        <fullName evidence="1">Uncharacterized protein</fullName>
    </submittedName>
</protein>
<dbReference type="Proteomes" id="UP000466442">
    <property type="component" value="Linkage Group LG9"/>
</dbReference>
<evidence type="ECO:0000313" key="1">
    <source>
        <dbReference type="EMBL" id="KAF6205717.1"/>
    </source>
</evidence>
<organism evidence="1 2">
    <name type="scientific">Apolygus lucorum</name>
    <name type="common">Small green plant bug</name>
    <name type="synonym">Lygocoris lucorum</name>
    <dbReference type="NCBI Taxonomy" id="248454"/>
    <lineage>
        <taxon>Eukaryota</taxon>
        <taxon>Metazoa</taxon>
        <taxon>Ecdysozoa</taxon>
        <taxon>Arthropoda</taxon>
        <taxon>Hexapoda</taxon>
        <taxon>Insecta</taxon>
        <taxon>Pterygota</taxon>
        <taxon>Neoptera</taxon>
        <taxon>Paraneoptera</taxon>
        <taxon>Hemiptera</taxon>
        <taxon>Heteroptera</taxon>
        <taxon>Panheteroptera</taxon>
        <taxon>Cimicomorpha</taxon>
        <taxon>Miridae</taxon>
        <taxon>Mirini</taxon>
        <taxon>Apolygus</taxon>
    </lineage>
</organism>
<dbReference type="AlphaFoldDB" id="A0A6A4JL24"/>
<keyword evidence="2" id="KW-1185">Reference proteome</keyword>
<gene>
    <name evidence="1" type="ORF">GE061_019890</name>
</gene>